<evidence type="ECO:0000313" key="3">
    <source>
        <dbReference type="Proteomes" id="UP000002772"/>
    </source>
</evidence>
<feature type="chain" id="PRO_5003375905" description="Lipoprotein" evidence="1">
    <location>
        <begin position="26"/>
        <end position="463"/>
    </location>
</feature>
<evidence type="ECO:0000256" key="1">
    <source>
        <dbReference type="SAM" id="SignalP"/>
    </source>
</evidence>
<dbReference type="PROSITE" id="PS51257">
    <property type="entry name" value="PROKAR_LIPOPROTEIN"/>
    <property type="match status" value="1"/>
</dbReference>
<dbReference type="OrthoDB" id="1082669at2"/>
<dbReference type="EMBL" id="GL945017">
    <property type="protein sequence ID" value="EGN57856.1"/>
    <property type="molecule type" value="Genomic_DNA"/>
</dbReference>
<dbReference type="eggNOG" id="ENOG502ZAKY">
    <property type="taxonomic scope" value="Bacteria"/>
</dbReference>
<organism evidence="2 3">
    <name type="scientific">Hallella multisaccharivorax DSM 17128</name>
    <dbReference type="NCBI Taxonomy" id="688246"/>
    <lineage>
        <taxon>Bacteria</taxon>
        <taxon>Pseudomonadati</taxon>
        <taxon>Bacteroidota</taxon>
        <taxon>Bacteroidia</taxon>
        <taxon>Bacteroidales</taxon>
        <taxon>Prevotellaceae</taxon>
        <taxon>Hallella</taxon>
    </lineage>
</organism>
<keyword evidence="3" id="KW-1185">Reference proteome</keyword>
<gene>
    <name evidence="2" type="ORF">Premu_2495</name>
</gene>
<dbReference type="InterPro" id="IPR032675">
    <property type="entry name" value="LRR_dom_sf"/>
</dbReference>
<dbReference type="STRING" id="688246.Premu_2495"/>
<proteinExistence type="predicted"/>
<dbReference type="HOGENOM" id="CLU_592719_0_0_10"/>
<reference evidence="3" key="1">
    <citation type="journal article" date="2011" name="Stand. Genomic Sci.">
        <title>Non-contiguous finished genome sequence of the opportunistic oral pathogen Prevotella multisaccharivorax type strain (PPPA20).</title>
        <authorList>
            <person name="Pati A."/>
            <person name="Gronow S."/>
            <person name="Lu M."/>
            <person name="Lapidus A."/>
            <person name="Nolan M."/>
            <person name="Lucas S."/>
            <person name="Hammon N."/>
            <person name="Deshpande S."/>
            <person name="Cheng J.F."/>
            <person name="Tapia R."/>
            <person name="Han C."/>
            <person name="Goodwin L."/>
            <person name="Pitluck S."/>
            <person name="Liolios K."/>
            <person name="Pagani I."/>
            <person name="Mavromatis K."/>
            <person name="Mikhailova N."/>
            <person name="Huntemann M."/>
            <person name="Chen A."/>
            <person name="Palaniappan K."/>
            <person name="Land M."/>
            <person name="Hauser L."/>
            <person name="Detter J.C."/>
            <person name="Brambilla E.M."/>
            <person name="Rohde M."/>
            <person name="Goker M."/>
            <person name="Woyke T."/>
            <person name="Bristow J."/>
            <person name="Eisen J.A."/>
            <person name="Markowitz V."/>
            <person name="Hugenholtz P."/>
            <person name="Kyrpides N.C."/>
            <person name="Klenk H.P."/>
            <person name="Ivanova N."/>
        </authorList>
    </citation>
    <scope>NUCLEOTIDE SEQUENCE [LARGE SCALE GENOMIC DNA]</scope>
    <source>
        <strain evidence="3">DSM 17128</strain>
    </source>
</reference>
<dbReference type="SUPFAM" id="SSF52047">
    <property type="entry name" value="RNI-like"/>
    <property type="match status" value="1"/>
</dbReference>
<evidence type="ECO:0008006" key="4">
    <source>
        <dbReference type="Google" id="ProtNLM"/>
    </source>
</evidence>
<keyword evidence="1" id="KW-0732">Signal</keyword>
<dbReference type="Proteomes" id="UP000002772">
    <property type="component" value="Unassembled WGS sequence"/>
</dbReference>
<feature type="signal peptide" evidence="1">
    <location>
        <begin position="1"/>
        <end position="25"/>
    </location>
</feature>
<dbReference type="AlphaFoldDB" id="F8NAH6"/>
<dbReference type="RefSeq" id="WP_007575696.1">
    <property type="nucleotide sequence ID" value="NZ_BPTS01000002.1"/>
</dbReference>
<accession>F8NAH6</accession>
<evidence type="ECO:0000313" key="2">
    <source>
        <dbReference type="EMBL" id="EGN57856.1"/>
    </source>
</evidence>
<name>F8NAH6_9BACT</name>
<protein>
    <recommendedName>
        <fullName evidence="4">Lipoprotein</fullName>
    </recommendedName>
</protein>
<sequence>MKILKCFFTFAAIALCLGFSSCSNDDDGPSYSETSIVNARLKAILTGKGYTFDGNGNLLLDDKAVNTTSLDLSDTKVDTVALKELSVFPNLKELNLSNNGYGPGFNFALLPSKINSVDLSNNKIFEYPGLVNIVTAENGDETVTVQRNLSKLVLPQSAQYNCVEIPTYFAHKDASAEVEMQDSLGNVKAYTTLRDVPCEATRAYLKDVFPSLFVGNQIDVSKRLVKLTEANASIDLERGSIPKSSSTKNITSVEGVEYVAMNPGFQGATIYIDLKKKCTLAYLKTNRKLGVLSLSNINTPLLDVSNSNKLCYILLEKNDSIRSLNLSHCTLMGTRSMLQETSIDLPSGILVLDCPSFEKISISKAVKNLGSLSLEELPNLKKLDLSMLSYIQECYITEIPNCNVTMYNFSKPSDWTVQPFFDISEDVYKQSSVKEFLDKYHSNLKSSGWTEYGKTYDWTVNYK</sequence>
<dbReference type="Gene3D" id="3.80.10.10">
    <property type="entry name" value="Ribonuclease Inhibitor"/>
    <property type="match status" value="2"/>
</dbReference>